<feature type="transmembrane region" description="Helical" evidence="1">
    <location>
        <begin position="6"/>
        <end position="23"/>
    </location>
</feature>
<name>A0A820X987_9BILA</name>
<dbReference type="AlphaFoldDB" id="A0A820X987"/>
<dbReference type="EMBL" id="CAJOBP010026805">
    <property type="protein sequence ID" value="CAF4615163.1"/>
    <property type="molecule type" value="Genomic_DNA"/>
</dbReference>
<dbReference type="EMBL" id="CAJNYD010003282">
    <property type="protein sequence ID" value="CAF3494662.1"/>
    <property type="molecule type" value="Genomic_DNA"/>
</dbReference>
<dbReference type="Proteomes" id="UP000663873">
    <property type="component" value="Unassembled WGS sequence"/>
</dbReference>
<dbReference type="Proteomes" id="UP000663825">
    <property type="component" value="Unassembled WGS sequence"/>
</dbReference>
<dbReference type="Proteomes" id="UP000663833">
    <property type="component" value="Unassembled WGS sequence"/>
</dbReference>
<keyword evidence="1" id="KW-0812">Transmembrane</keyword>
<dbReference type="Gene3D" id="1.20.1070.10">
    <property type="entry name" value="Rhodopsin 7-helix transmembrane proteins"/>
    <property type="match status" value="1"/>
</dbReference>
<dbReference type="Proteomes" id="UP000663851">
    <property type="component" value="Unassembled WGS sequence"/>
</dbReference>
<gene>
    <name evidence="4" type="ORF">GRG538_LOCUS18573</name>
    <name evidence="5" type="ORF">HFQ381_LOCUS4431</name>
    <name evidence="3" type="ORF">LUA448_LOCUS24900</name>
    <name evidence="6" type="ORF">QYT958_LOCUS6891</name>
    <name evidence="2" type="ORF">TIS948_LOCUS13393</name>
    <name evidence="7" type="ORF">UJA718_LOCUS31699</name>
</gene>
<accession>A0A820X987</accession>
<keyword evidence="1" id="KW-1133">Transmembrane helix</keyword>
<feature type="transmembrane region" description="Helical" evidence="1">
    <location>
        <begin position="43"/>
        <end position="63"/>
    </location>
</feature>
<dbReference type="EMBL" id="CAJOBO010000175">
    <property type="protein sequence ID" value="CAF4152415.1"/>
    <property type="molecule type" value="Genomic_DNA"/>
</dbReference>
<evidence type="ECO:0000313" key="6">
    <source>
        <dbReference type="EMBL" id="CAF4531070.1"/>
    </source>
</evidence>
<dbReference type="OrthoDB" id="10063735at2759"/>
<dbReference type="EMBL" id="CAJOBR010000633">
    <property type="protein sequence ID" value="CAF4531070.1"/>
    <property type="molecule type" value="Genomic_DNA"/>
</dbReference>
<proteinExistence type="predicted"/>
<evidence type="ECO:0000313" key="3">
    <source>
        <dbReference type="EMBL" id="CAF3494662.1"/>
    </source>
</evidence>
<keyword evidence="9" id="KW-1185">Reference proteome</keyword>
<evidence type="ECO:0000313" key="4">
    <source>
        <dbReference type="EMBL" id="CAF3517841.1"/>
    </source>
</evidence>
<evidence type="ECO:0000313" key="7">
    <source>
        <dbReference type="EMBL" id="CAF4615163.1"/>
    </source>
</evidence>
<comment type="caution">
    <text evidence="6">The sequence shown here is derived from an EMBL/GenBank/DDBJ whole genome shotgun (WGS) entry which is preliminary data.</text>
</comment>
<protein>
    <submittedName>
        <fullName evidence="6">Uncharacterized protein</fullName>
    </submittedName>
</protein>
<evidence type="ECO:0000313" key="5">
    <source>
        <dbReference type="EMBL" id="CAF4152415.1"/>
    </source>
</evidence>
<evidence type="ECO:0000313" key="8">
    <source>
        <dbReference type="Proteomes" id="UP000663848"/>
    </source>
</evidence>
<sequence length="142" mass="16842">MGTLPLIVIVLFGLLVYYNVRNLSYRTVPLVRRELDKRLTQMVLIQVIHNVFVLTPFVIVTLIVVNYQSNELTNFFPILAIDIHNFYFASPFYIYMCVSKRFRQQFIHVFCNIHFNRLRQQILNNNRVLPQSTNSSINTMQK</sequence>
<evidence type="ECO:0000256" key="1">
    <source>
        <dbReference type="SAM" id="Phobius"/>
    </source>
</evidence>
<evidence type="ECO:0000313" key="2">
    <source>
        <dbReference type="EMBL" id="CAF3216297.1"/>
    </source>
</evidence>
<organism evidence="6 8">
    <name type="scientific">Rotaria socialis</name>
    <dbReference type="NCBI Taxonomy" id="392032"/>
    <lineage>
        <taxon>Eukaryota</taxon>
        <taxon>Metazoa</taxon>
        <taxon>Spiralia</taxon>
        <taxon>Gnathifera</taxon>
        <taxon>Rotifera</taxon>
        <taxon>Eurotatoria</taxon>
        <taxon>Bdelloidea</taxon>
        <taxon>Philodinida</taxon>
        <taxon>Philodinidae</taxon>
        <taxon>Rotaria</taxon>
    </lineage>
</organism>
<evidence type="ECO:0000313" key="9">
    <source>
        <dbReference type="Proteomes" id="UP000663873"/>
    </source>
</evidence>
<keyword evidence="1" id="KW-0472">Membrane</keyword>
<dbReference type="EMBL" id="CAJNYT010003010">
    <property type="protein sequence ID" value="CAF3517841.1"/>
    <property type="molecule type" value="Genomic_DNA"/>
</dbReference>
<dbReference type="SUPFAM" id="SSF81321">
    <property type="entry name" value="Family A G protein-coupled receptor-like"/>
    <property type="match status" value="1"/>
</dbReference>
<dbReference type="Proteomes" id="UP000663848">
    <property type="component" value="Unassembled WGS sequence"/>
</dbReference>
<reference evidence="6" key="1">
    <citation type="submission" date="2021-02" db="EMBL/GenBank/DDBJ databases">
        <authorList>
            <person name="Nowell W R."/>
        </authorList>
    </citation>
    <scope>NUCLEOTIDE SEQUENCE</scope>
</reference>
<dbReference type="EMBL" id="CAJNXB010002103">
    <property type="protein sequence ID" value="CAF3216297.1"/>
    <property type="molecule type" value="Genomic_DNA"/>
</dbReference>
<dbReference type="Proteomes" id="UP000663872">
    <property type="component" value="Unassembled WGS sequence"/>
</dbReference>
<feature type="transmembrane region" description="Helical" evidence="1">
    <location>
        <begin position="75"/>
        <end position="95"/>
    </location>
</feature>